<dbReference type="Pfam" id="PF06725">
    <property type="entry name" value="3D"/>
    <property type="match status" value="1"/>
</dbReference>
<dbReference type="GO" id="GO:0009254">
    <property type="term" value="P:peptidoglycan turnover"/>
    <property type="evidence" value="ECO:0007669"/>
    <property type="project" value="InterPro"/>
</dbReference>
<proteinExistence type="predicted"/>
<evidence type="ECO:0000313" key="4">
    <source>
        <dbReference type="EMBL" id="SDL47066.1"/>
    </source>
</evidence>
<dbReference type="Gene3D" id="2.40.40.10">
    <property type="entry name" value="RlpA-like domain"/>
    <property type="match status" value="1"/>
</dbReference>
<keyword evidence="2" id="KW-0812">Transmembrane</keyword>
<dbReference type="InterPro" id="IPR036908">
    <property type="entry name" value="RlpA-like_sf"/>
</dbReference>
<dbReference type="PROSITE" id="PS51109">
    <property type="entry name" value="G5"/>
    <property type="match status" value="1"/>
</dbReference>
<dbReference type="Pfam" id="PF03990">
    <property type="entry name" value="DUF348"/>
    <property type="match status" value="1"/>
</dbReference>
<accession>A0A1G9KBS1</accession>
<feature type="transmembrane region" description="Helical" evidence="2">
    <location>
        <begin position="7"/>
        <end position="27"/>
    </location>
</feature>
<gene>
    <name evidence="4" type="ORF">SAMN04515677_10282</name>
</gene>
<dbReference type="Pfam" id="PF07501">
    <property type="entry name" value="G5"/>
    <property type="match status" value="1"/>
</dbReference>
<dbReference type="InterPro" id="IPR011098">
    <property type="entry name" value="G5_dom"/>
</dbReference>
<name>A0A1G9KBS1_9FIRM</name>
<keyword evidence="2" id="KW-1133">Transmembrane helix</keyword>
<sequence length="262" mass="29398">MKERRSIIVSVISICILIGMLVGYFTLQKDKICLVVKGKETTVSTFKKTVKDLLEEEEITYDKDDEITPSLDTKLKDKMNIKVVEVKKLKQTEYKDIPFEVKLVEDKELKKGTTKVTQKGEKGEKELVYELTYKDGKLDEKKLTKESVSKEPLEQIVKKGTKKQEVAVSRGGSSSRQMRVVATAYAGDGITSTGTVPRWGTIAVDPSVIPYGSKVYIPQFGMTFRAEDCGGAIKGNRIDIFMGSESQAYSWGRKPIDIYVSR</sequence>
<keyword evidence="5" id="KW-1185">Reference proteome</keyword>
<dbReference type="InterPro" id="IPR059180">
    <property type="entry name" value="3D_YorM"/>
</dbReference>
<dbReference type="PANTHER" id="PTHR39160">
    <property type="entry name" value="CELL WALL-BINDING PROTEIN YOCH"/>
    <property type="match status" value="1"/>
</dbReference>
<dbReference type="InterPro" id="IPR010611">
    <property type="entry name" value="3D_dom"/>
</dbReference>
<dbReference type="CDD" id="cd14667">
    <property type="entry name" value="3D_containing_proteins"/>
    <property type="match status" value="1"/>
</dbReference>
<organism evidence="4 5">
    <name type="scientific">Romboutsia lituseburensis DSM 797</name>
    <dbReference type="NCBI Taxonomy" id="1121325"/>
    <lineage>
        <taxon>Bacteria</taxon>
        <taxon>Bacillati</taxon>
        <taxon>Bacillota</taxon>
        <taxon>Clostridia</taxon>
        <taxon>Peptostreptococcales</taxon>
        <taxon>Peptostreptococcaceae</taxon>
        <taxon>Romboutsia</taxon>
    </lineage>
</organism>
<feature type="domain" description="G5" evidence="3">
    <location>
        <begin position="83"/>
        <end position="163"/>
    </location>
</feature>
<dbReference type="STRING" id="1121325.SAMN04515677_10282"/>
<keyword evidence="2" id="KW-0472">Membrane</keyword>
<dbReference type="GO" id="GO:0019867">
    <property type="term" value="C:outer membrane"/>
    <property type="evidence" value="ECO:0007669"/>
    <property type="project" value="InterPro"/>
</dbReference>
<dbReference type="GO" id="GO:0004553">
    <property type="term" value="F:hydrolase activity, hydrolyzing O-glycosyl compounds"/>
    <property type="evidence" value="ECO:0007669"/>
    <property type="project" value="InterPro"/>
</dbReference>
<reference evidence="4 5" key="1">
    <citation type="submission" date="2016-10" db="EMBL/GenBank/DDBJ databases">
        <authorList>
            <person name="de Groot N.N."/>
        </authorList>
    </citation>
    <scope>NUCLEOTIDE SEQUENCE [LARGE SCALE GENOMIC DNA]</scope>
    <source>
        <strain evidence="4 5">DSM 797</strain>
    </source>
</reference>
<evidence type="ECO:0000259" key="3">
    <source>
        <dbReference type="PROSITE" id="PS51109"/>
    </source>
</evidence>
<keyword evidence="1" id="KW-0732">Signal</keyword>
<dbReference type="EMBL" id="FNGW01000002">
    <property type="protein sequence ID" value="SDL47066.1"/>
    <property type="molecule type" value="Genomic_DNA"/>
</dbReference>
<evidence type="ECO:0000256" key="2">
    <source>
        <dbReference type="SAM" id="Phobius"/>
    </source>
</evidence>
<evidence type="ECO:0000256" key="1">
    <source>
        <dbReference type="ARBA" id="ARBA00022729"/>
    </source>
</evidence>
<dbReference type="PANTHER" id="PTHR39160:SF4">
    <property type="entry name" value="RESUSCITATION-PROMOTING FACTOR RPFB"/>
    <property type="match status" value="1"/>
</dbReference>
<dbReference type="SMART" id="SM01208">
    <property type="entry name" value="G5"/>
    <property type="match status" value="1"/>
</dbReference>
<dbReference type="InterPro" id="IPR051933">
    <property type="entry name" value="Resuscitation_pf_RpfB"/>
</dbReference>
<dbReference type="Gene3D" id="2.20.230.10">
    <property type="entry name" value="Resuscitation-promoting factor rpfb"/>
    <property type="match status" value="1"/>
</dbReference>
<protein>
    <submittedName>
        <fullName evidence="4">3D (Asp-Asp-Asp) domain-containing protein</fullName>
    </submittedName>
</protein>
<dbReference type="SUPFAM" id="SSF50685">
    <property type="entry name" value="Barwin-like endoglucanases"/>
    <property type="match status" value="1"/>
</dbReference>
<dbReference type="AlphaFoldDB" id="A0A1G9KBS1"/>
<dbReference type="InterPro" id="IPR007137">
    <property type="entry name" value="DUF348"/>
</dbReference>
<evidence type="ECO:0000313" key="5">
    <source>
        <dbReference type="Proteomes" id="UP000199068"/>
    </source>
</evidence>
<dbReference type="Proteomes" id="UP000199068">
    <property type="component" value="Unassembled WGS sequence"/>
</dbReference>
<dbReference type="RefSeq" id="WP_092722997.1">
    <property type="nucleotide sequence ID" value="NZ_FNGW01000002.1"/>
</dbReference>